<dbReference type="SUPFAM" id="SSF48350">
    <property type="entry name" value="GTPase activation domain, GAP"/>
    <property type="match status" value="1"/>
</dbReference>
<dbReference type="SUPFAM" id="SSF50729">
    <property type="entry name" value="PH domain-like"/>
    <property type="match status" value="1"/>
</dbReference>
<dbReference type="Gene3D" id="1.10.555.10">
    <property type="entry name" value="Rho GTPase activation protein"/>
    <property type="match status" value="1"/>
</dbReference>
<keyword evidence="5" id="KW-1185">Reference proteome</keyword>
<dbReference type="InterPro" id="IPR008936">
    <property type="entry name" value="Rho_GTPase_activation_prot"/>
</dbReference>
<dbReference type="PANTHER" id="PTHR15228:SF24">
    <property type="entry name" value="RHO-GAP DOMAIN-CONTAINING PROTEIN"/>
    <property type="match status" value="1"/>
</dbReference>
<comment type="caution">
    <text evidence="4">The sequence shown here is derived from an EMBL/GenBank/DDBJ whole genome shotgun (WGS) entry which is preliminary data.</text>
</comment>
<name>A0A7I8W237_9ANNE</name>
<dbReference type="EMBL" id="CAJFCJ010000016">
    <property type="protein sequence ID" value="CAD5122218.1"/>
    <property type="molecule type" value="Genomic_DNA"/>
</dbReference>
<reference evidence="4 5" key="1">
    <citation type="submission" date="2020-08" db="EMBL/GenBank/DDBJ databases">
        <authorList>
            <person name="Hejnol A."/>
        </authorList>
    </citation>
    <scope>NUCLEOTIDE SEQUENCE [LARGE SCALE GENOMIC DNA]</scope>
</reference>
<organism evidence="4 5">
    <name type="scientific">Dimorphilus gyrociliatus</name>
    <dbReference type="NCBI Taxonomy" id="2664684"/>
    <lineage>
        <taxon>Eukaryota</taxon>
        <taxon>Metazoa</taxon>
        <taxon>Spiralia</taxon>
        <taxon>Lophotrochozoa</taxon>
        <taxon>Annelida</taxon>
        <taxon>Polychaeta</taxon>
        <taxon>Polychaeta incertae sedis</taxon>
        <taxon>Dinophilidae</taxon>
        <taxon>Dimorphilus</taxon>
    </lineage>
</organism>
<feature type="domain" description="Rho-GAP" evidence="3">
    <location>
        <begin position="102"/>
        <end position="297"/>
    </location>
</feature>
<evidence type="ECO:0000313" key="4">
    <source>
        <dbReference type="EMBL" id="CAD5122218.1"/>
    </source>
</evidence>
<dbReference type="SMART" id="SM00324">
    <property type="entry name" value="RhoGAP"/>
    <property type="match status" value="1"/>
</dbReference>
<evidence type="ECO:0000259" key="3">
    <source>
        <dbReference type="PROSITE" id="PS50238"/>
    </source>
</evidence>
<evidence type="ECO:0000313" key="5">
    <source>
        <dbReference type="Proteomes" id="UP000549394"/>
    </source>
</evidence>
<keyword evidence="2" id="KW-0175">Coiled coil</keyword>
<dbReference type="Pfam" id="PF00620">
    <property type="entry name" value="RhoGAP"/>
    <property type="match status" value="1"/>
</dbReference>
<gene>
    <name evidence="4" type="ORF">DGYR_LOCUS10053</name>
</gene>
<dbReference type="Gene3D" id="2.30.29.30">
    <property type="entry name" value="Pleckstrin-homology domain (PH domain)/Phosphotyrosine-binding domain (PTB)"/>
    <property type="match status" value="1"/>
</dbReference>
<evidence type="ECO:0000256" key="2">
    <source>
        <dbReference type="SAM" id="Coils"/>
    </source>
</evidence>
<keyword evidence="1" id="KW-0343">GTPase activation</keyword>
<dbReference type="GO" id="GO:0051056">
    <property type="term" value="P:regulation of small GTPase mediated signal transduction"/>
    <property type="evidence" value="ECO:0007669"/>
    <property type="project" value="UniProtKB-ARBA"/>
</dbReference>
<dbReference type="InterPro" id="IPR000198">
    <property type="entry name" value="RhoGAP_dom"/>
</dbReference>
<dbReference type="GO" id="GO:0007165">
    <property type="term" value="P:signal transduction"/>
    <property type="evidence" value="ECO:0007669"/>
    <property type="project" value="InterPro"/>
</dbReference>
<proteinExistence type="predicted"/>
<dbReference type="PANTHER" id="PTHR15228">
    <property type="entry name" value="SPERMATHECAL PHYSIOLOGY VARIANT"/>
    <property type="match status" value="1"/>
</dbReference>
<dbReference type="GO" id="GO:0005096">
    <property type="term" value="F:GTPase activator activity"/>
    <property type="evidence" value="ECO:0007669"/>
    <property type="project" value="UniProtKB-KW"/>
</dbReference>
<dbReference type="InterPro" id="IPR051025">
    <property type="entry name" value="RhoGAP"/>
</dbReference>
<dbReference type="PROSITE" id="PS50238">
    <property type="entry name" value="RHOGAP"/>
    <property type="match status" value="1"/>
</dbReference>
<dbReference type="Proteomes" id="UP000549394">
    <property type="component" value="Unassembled WGS sequence"/>
</dbReference>
<evidence type="ECO:0000256" key="1">
    <source>
        <dbReference type="ARBA" id="ARBA00022468"/>
    </source>
</evidence>
<dbReference type="AlphaFoldDB" id="A0A7I8W237"/>
<dbReference type="OrthoDB" id="185175at2759"/>
<protein>
    <submittedName>
        <fullName evidence="4">DgyrCDS10669</fullName>
    </submittedName>
</protein>
<dbReference type="InterPro" id="IPR011993">
    <property type="entry name" value="PH-like_dom_sf"/>
</dbReference>
<feature type="coiled-coil region" evidence="2">
    <location>
        <begin position="316"/>
        <end position="357"/>
    </location>
</feature>
<sequence>MTEHCVRSGWLERRKGSKKGSVKSYFVLTSDGSLLERKNSTANNIENFSIKNGDFQAFEKNQILISPEDIKLIFDDERDRDDWMRDMKRIAYPDCGAGMFGATLKDAYLFERERNETVPFIVRKCIKKIKEFGLQSQGLFRKSGKMTMVEKLKESFDRGERDALERGDFTDVHSVCSLLKRYLRDLPEPLIPFNCYEKVMQIMQRTLHENETIAFIKLQNTLYRIPLCNFYILSYLSLFLNEVSVIDGNLMNDENLSLIFDSYFIRPEIDDADLLACTQPNRQKATAYIIKKARKLFPEEKREEDIDKLLDENCSVQDLKDVIRQQRLQLTKMVEEKESALTKVVQLQTKLAELMIN</sequence>
<accession>A0A7I8W237</accession>